<dbReference type="PATRIC" id="fig|997296.3.peg.3452"/>
<dbReference type="Proteomes" id="UP000010523">
    <property type="component" value="Unassembled WGS sequence"/>
</dbReference>
<keyword evidence="2" id="KW-1185">Reference proteome</keyword>
<sequence length="59" mass="6982">MDKSENYVIANVNGGYAYWLERGKTTNDLNQTQKFKTERSAEFVLRLMSEPINWRIIKL</sequence>
<dbReference type="STRING" id="997296.PB1_16399"/>
<dbReference type="RefSeq" id="WP_004438627.1">
    <property type="nucleotide sequence ID" value="NZ_AFEU01000003.1"/>
</dbReference>
<reference evidence="1 2" key="1">
    <citation type="journal article" date="2012" name="Appl. Environ. Microbiol.">
        <title>Genome Sequence of Thermotolerant Bacillus methanolicus: Features and Regulation Related to Methylotrophy and Production of L-Lysine and L-Glutamate from Methanol.</title>
        <authorList>
            <person name="Heggeset T.M."/>
            <person name="Krog A."/>
            <person name="Balzer S."/>
            <person name="Wentzel A."/>
            <person name="Ellingsen T.E."/>
            <person name="Brautaset T."/>
        </authorList>
    </citation>
    <scope>NUCLEOTIDE SEQUENCE [LARGE SCALE GENOMIC DNA]</scope>
    <source>
        <strain evidence="1 2">PB1</strain>
    </source>
</reference>
<name>I3DY34_BACMT</name>
<proteinExistence type="predicted"/>
<protein>
    <submittedName>
        <fullName evidence="1">Uncharacterized protein</fullName>
    </submittedName>
</protein>
<comment type="caution">
    <text evidence="1">The sequence shown here is derived from an EMBL/GenBank/DDBJ whole genome shotgun (WGS) entry which is preliminary data.</text>
</comment>
<gene>
    <name evidence="1" type="ORF">PB1_16399</name>
</gene>
<accession>I3DY34</accession>
<dbReference type="AlphaFoldDB" id="I3DY34"/>
<evidence type="ECO:0000313" key="1">
    <source>
        <dbReference type="EMBL" id="EIJ79155.1"/>
    </source>
</evidence>
<dbReference type="EMBL" id="AFEU01000003">
    <property type="protein sequence ID" value="EIJ79155.1"/>
    <property type="molecule type" value="Genomic_DNA"/>
</dbReference>
<organism evidence="1 2">
    <name type="scientific">Bacillus methanolicus PB1</name>
    <dbReference type="NCBI Taxonomy" id="997296"/>
    <lineage>
        <taxon>Bacteria</taxon>
        <taxon>Bacillati</taxon>
        <taxon>Bacillota</taxon>
        <taxon>Bacilli</taxon>
        <taxon>Bacillales</taxon>
        <taxon>Bacillaceae</taxon>
        <taxon>Bacillus</taxon>
    </lineage>
</organism>
<evidence type="ECO:0000313" key="2">
    <source>
        <dbReference type="Proteomes" id="UP000010523"/>
    </source>
</evidence>